<evidence type="ECO:0000313" key="2">
    <source>
        <dbReference type="Proteomes" id="UP000789901"/>
    </source>
</evidence>
<keyword evidence="2" id="KW-1185">Reference proteome</keyword>
<reference evidence="1 2" key="1">
    <citation type="submission" date="2021-06" db="EMBL/GenBank/DDBJ databases">
        <authorList>
            <person name="Kallberg Y."/>
            <person name="Tangrot J."/>
            <person name="Rosling A."/>
        </authorList>
    </citation>
    <scope>NUCLEOTIDE SEQUENCE [LARGE SCALE GENOMIC DNA]</scope>
    <source>
        <strain evidence="1 2">120-4 pot B 10/14</strain>
    </source>
</reference>
<proteinExistence type="predicted"/>
<dbReference type="Proteomes" id="UP000789901">
    <property type="component" value="Unassembled WGS sequence"/>
</dbReference>
<gene>
    <name evidence="1" type="ORF">GMARGA_LOCUS2290</name>
</gene>
<evidence type="ECO:0000313" key="1">
    <source>
        <dbReference type="EMBL" id="CAG8502880.1"/>
    </source>
</evidence>
<organism evidence="1 2">
    <name type="scientific">Gigaspora margarita</name>
    <dbReference type="NCBI Taxonomy" id="4874"/>
    <lineage>
        <taxon>Eukaryota</taxon>
        <taxon>Fungi</taxon>
        <taxon>Fungi incertae sedis</taxon>
        <taxon>Mucoromycota</taxon>
        <taxon>Glomeromycotina</taxon>
        <taxon>Glomeromycetes</taxon>
        <taxon>Diversisporales</taxon>
        <taxon>Gigasporaceae</taxon>
        <taxon>Gigaspora</taxon>
    </lineage>
</organism>
<name>A0ABM8W1S6_GIGMA</name>
<dbReference type="EMBL" id="CAJVQB010000702">
    <property type="protein sequence ID" value="CAG8502880.1"/>
    <property type="molecule type" value="Genomic_DNA"/>
</dbReference>
<sequence>MNSTVECTKIIYKFLTGKSSQNWISTSMLHAWHQDVSELYVATQISQIAQALLFGIMVNESTRGETKNLVICYQAWNRQTQTPVVTMEDLDVMKCTLWTTDNTAYMSSDKNITQDPIPRIVQNGKLARLPNGRRAREMLDKIQEWKDYLKNIKDNFEMFFADELLEAIDILPSNEFEQMFNNLEHGISKAYEFFEKWMEQWLHLPLVICRLGGDRAHSFRFVVFKKNWIKSPSELELEYANELKKDIDNGKTNDYDLHKLLLHDIEFYEEFENFCQADNLELHKFPKLYDFVQTNIYFIVIHQQQESKLRLASDKIGHEDLKLGLEKIRAQ</sequence>
<accession>A0ABM8W1S6</accession>
<protein>
    <submittedName>
        <fullName evidence="1">9226_t:CDS:1</fullName>
    </submittedName>
</protein>
<comment type="caution">
    <text evidence="1">The sequence shown here is derived from an EMBL/GenBank/DDBJ whole genome shotgun (WGS) entry which is preliminary data.</text>
</comment>